<evidence type="ECO:0000313" key="1">
    <source>
        <dbReference type="EMBL" id="PLT53296.1"/>
    </source>
</evidence>
<gene>
    <name evidence="1" type="ORF">CDL18_12565</name>
</gene>
<dbReference type="InterPro" id="IPR026989">
    <property type="entry name" value="TnpV"/>
</dbReference>
<dbReference type="Pfam" id="PF14198">
    <property type="entry name" value="TnpV"/>
    <property type="match status" value="1"/>
</dbReference>
<dbReference type="AlphaFoldDB" id="A0A2N5NFQ3"/>
<evidence type="ECO:0000313" key="2">
    <source>
        <dbReference type="Proteomes" id="UP000234849"/>
    </source>
</evidence>
<sequence length="115" mass="13626">MYITYTNVNGHLIPNLTYKSGEQMEQPGKDGFLRRDYLKNHRNSMYQVMLLRDTIGEHLLEMDKAAREREEVILKQLEEKDPLPDKEKNQIAWVRTANQHRAIAEEIVLKELIYV</sequence>
<protein>
    <submittedName>
        <fullName evidence="1">TnpV protein</fullName>
    </submittedName>
</protein>
<accession>A0A2N5NFQ3</accession>
<organism evidence="1 2">
    <name type="scientific">Mediterraneibacter gnavus</name>
    <name type="common">Ruminococcus gnavus</name>
    <dbReference type="NCBI Taxonomy" id="33038"/>
    <lineage>
        <taxon>Bacteria</taxon>
        <taxon>Bacillati</taxon>
        <taxon>Bacillota</taxon>
        <taxon>Clostridia</taxon>
        <taxon>Lachnospirales</taxon>
        <taxon>Lachnospiraceae</taxon>
        <taxon>Mediterraneibacter</taxon>
    </lineage>
</organism>
<dbReference type="Proteomes" id="UP000234849">
    <property type="component" value="Unassembled WGS sequence"/>
</dbReference>
<proteinExistence type="predicted"/>
<name>A0A2N5NFQ3_MEDGN</name>
<dbReference type="RefSeq" id="WP_101880101.1">
    <property type="nucleotide sequence ID" value="NZ_JBBNNO010000017.1"/>
</dbReference>
<reference evidence="1 2" key="1">
    <citation type="journal article" date="2017" name="Genome Med.">
        <title>A novel Ruminococcus gnavus clade enriched in inflammatory bowel disease patients.</title>
        <authorList>
            <person name="Hall A.B."/>
            <person name="Yassour M."/>
            <person name="Sauk J."/>
            <person name="Garner A."/>
            <person name="Jiang X."/>
            <person name="Arthur T."/>
            <person name="Lagoudas G.K."/>
            <person name="Vatanen T."/>
            <person name="Fornelos N."/>
            <person name="Wilson R."/>
            <person name="Bertha M."/>
            <person name="Cohen M."/>
            <person name="Garber J."/>
            <person name="Khalili H."/>
            <person name="Gevers D."/>
            <person name="Ananthakrishnan A.N."/>
            <person name="Kugathasan S."/>
            <person name="Lander E.S."/>
            <person name="Blainey P."/>
            <person name="Vlamakis H."/>
            <person name="Xavier R.J."/>
            <person name="Huttenhower C."/>
        </authorList>
    </citation>
    <scope>NUCLEOTIDE SEQUENCE [LARGE SCALE GENOMIC DNA]</scope>
    <source>
        <strain evidence="1 2">RJX1118</strain>
    </source>
</reference>
<dbReference type="EMBL" id="NIHM01000020">
    <property type="protein sequence ID" value="PLT53296.1"/>
    <property type="molecule type" value="Genomic_DNA"/>
</dbReference>
<comment type="caution">
    <text evidence="1">The sequence shown here is derived from an EMBL/GenBank/DDBJ whole genome shotgun (WGS) entry which is preliminary data.</text>
</comment>